<evidence type="ECO:0000256" key="1">
    <source>
        <dbReference type="ARBA" id="ARBA00023163"/>
    </source>
</evidence>
<dbReference type="InterPro" id="IPR006645">
    <property type="entry name" value="NGN-like_dom"/>
</dbReference>
<evidence type="ECO:0000313" key="4">
    <source>
        <dbReference type="Proteomes" id="UP000257127"/>
    </source>
</evidence>
<evidence type="ECO:0000259" key="2">
    <source>
        <dbReference type="Pfam" id="PF02357"/>
    </source>
</evidence>
<reference evidence="3 4" key="1">
    <citation type="submission" date="2018-08" db="EMBL/GenBank/DDBJ databases">
        <title>The draft genome squence of Brumimicrobium sp. N62.</title>
        <authorList>
            <person name="Du Z.-J."/>
            <person name="Luo H.-R."/>
        </authorList>
    </citation>
    <scope>NUCLEOTIDE SEQUENCE [LARGE SCALE GENOMIC DNA]</scope>
    <source>
        <strain evidence="3 4">N62</strain>
    </source>
</reference>
<sequence length="152" mass="17589">MPWYVLITKPKCEKKVESRLLQQGIEAYCPTRIERRQWSDRIKKVETPMLPSMLLVNLKDNERDLVFEVPGVLRYLFWLGKPAEVSQQEVDVLNEMSENHANIVSVDKIKEGSEIDVTNFGTETKKGVVKKISGNQCWVLLKNLGYIVRLKL</sequence>
<name>A0A3E1EZ78_9FLAO</name>
<dbReference type="NCBIfam" id="NF033644">
    <property type="entry name" value="antiterm_UpxY"/>
    <property type="match status" value="1"/>
</dbReference>
<feature type="domain" description="NusG-like N-terminal" evidence="2">
    <location>
        <begin position="2"/>
        <end position="92"/>
    </location>
</feature>
<dbReference type="EMBL" id="QURB01000003">
    <property type="protein sequence ID" value="RFC54793.1"/>
    <property type="molecule type" value="Genomic_DNA"/>
</dbReference>
<keyword evidence="4" id="KW-1185">Reference proteome</keyword>
<dbReference type="AlphaFoldDB" id="A0A3E1EZ78"/>
<proteinExistence type="predicted"/>
<dbReference type="GO" id="GO:0006354">
    <property type="term" value="P:DNA-templated transcription elongation"/>
    <property type="evidence" value="ECO:0007669"/>
    <property type="project" value="InterPro"/>
</dbReference>
<dbReference type="Gene3D" id="3.30.70.940">
    <property type="entry name" value="NusG, N-terminal domain"/>
    <property type="match status" value="1"/>
</dbReference>
<dbReference type="Proteomes" id="UP000257127">
    <property type="component" value="Unassembled WGS sequence"/>
</dbReference>
<gene>
    <name evidence="3" type="ORF">DXU93_07355</name>
</gene>
<evidence type="ECO:0000313" key="3">
    <source>
        <dbReference type="EMBL" id="RFC54793.1"/>
    </source>
</evidence>
<keyword evidence="1" id="KW-0804">Transcription</keyword>
<dbReference type="InterPro" id="IPR036735">
    <property type="entry name" value="NGN_dom_sf"/>
</dbReference>
<comment type="caution">
    <text evidence="3">The sequence shown here is derived from an EMBL/GenBank/DDBJ whole genome shotgun (WGS) entry which is preliminary data.</text>
</comment>
<organism evidence="3 4">
    <name type="scientific">Brumimicrobium aurantiacum</name>
    <dbReference type="NCBI Taxonomy" id="1737063"/>
    <lineage>
        <taxon>Bacteria</taxon>
        <taxon>Pseudomonadati</taxon>
        <taxon>Bacteroidota</taxon>
        <taxon>Flavobacteriia</taxon>
        <taxon>Flavobacteriales</taxon>
        <taxon>Crocinitomicaceae</taxon>
        <taxon>Brumimicrobium</taxon>
    </lineage>
</organism>
<dbReference type="Pfam" id="PF02357">
    <property type="entry name" value="NusG"/>
    <property type="match status" value="1"/>
</dbReference>
<dbReference type="RefSeq" id="WP_116880627.1">
    <property type="nucleotide sequence ID" value="NZ_QURB01000003.1"/>
</dbReference>
<dbReference type="SUPFAM" id="SSF82679">
    <property type="entry name" value="N-utilization substance G protein NusG, N-terminal domain"/>
    <property type="match status" value="1"/>
</dbReference>
<dbReference type="OrthoDB" id="9796143at2"/>
<dbReference type="CDD" id="cd09895">
    <property type="entry name" value="NGN_SP_UpxY"/>
    <property type="match status" value="1"/>
</dbReference>
<accession>A0A3E1EZ78</accession>
<protein>
    <submittedName>
        <fullName evidence="3">UpxY family transcription antiterminator</fullName>
    </submittedName>
</protein>